<reference evidence="3" key="1">
    <citation type="submission" date="2016-11" db="UniProtKB">
        <authorList>
            <consortium name="WormBaseParasite"/>
        </authorList>
    </citation>
    <scope>IDENTIFICATION</scope>
</reference>
<evidence type="ECO:0000313" key="3">
    <source>
        <dbReference type="WBParaSite" id="Hba_20343"/>
    </source>
</evidence>
<keyword evidence="2" id="KW-1185">Reference proteome</keyword>
<dbReference type="WBParaSite" id="Hba_20343">
    <property type="protein sequence ID" value="Hba_20343"/>
    <property type="gene ID" value="Hba_20343"/>
</dbReference>
<organism evidence="2 3">
    <name type="scientific">Heterorhabditis bacteriophora</name>
    <name type="common">Entomopathogenic nematode worm</name>
    <dbReference type="NCBI Taxonomy" id="37862"/>
    <lineage>
        <taxon>Eukaryota</taxon>
        <taxon>Metazoa</taxon>
        <taxon>Ecdysozoa</taxon>
        <taxon>Nematoda</taxon>
        <taxon>Chromadorea</taxon>
        <taxon>Rhabditida</taxon>
        <taxon>Rhabditina</taxon>
        <taxon>Rhabditomorpha</taxon>
        <taxon>Strongyloidea</taxon>
        <taxon>Heterorhabditidae</taxon>
        <taxon>Heterorhabditis</taxon>
    </lineage>
</organism>
<protein>
    <submittedName>
        <fullName evidence="3">DEFENSIN domain-containing protein</fullName>
    </submittedName>
</protein>
<name>A0A1I7XS79_HETBA</name>
<dbReference type="Proteomes" id="UP000095283">
    <property type="component" value="Unplaced"/>
</dbReference>
<evidence type="ECO:0000313" key="2">
    <source>
        <dbReference type="Proteomes" id="UP000095283"/>
    </source>
</evidence>
<sequence length="21" mass="2550">MGRDKGRRKGCSQENKYHRSR</sequence>
<dbReference type="AlphaFoldDB" id="A0A1I7XS79"/>
<evidence type="ECO:0000256" key="1">
    <source>
        <dbReference type="SAM" id="MobiDB-lite"/>
    </source>
</evidence>
<proteinExistence type="predicted"/>
<accession>A0A1I7XS79</accession>
<feature type="region of interest" description="Disordered" evidence="1">
    <location>
        <begin position="1"/>
        <end position="21"/>
    </location>
</feature>
<feature type="compositionally biased region" description="Basic residues" evidence="1">
    <location>
        <begin position="1"/>
        <end position="10"/>
    </location>
</feature>